<dbReference type="InterPro" id="IPR001437">
    <property type="entry name" value="Tscrpt_elong_fac_GreA/B_C"/>
</dbReference>
<dbReference type="InterPro" id="IPR006358">
    <property type="entry name" value="Tscrpt_elong_fac_GreB"/>
</dbReference>
<dbReference type="HAMAP" id="MF_00930">
    <property type="entry name" value="GreB"/>
    <property type="match status" value="1"/>
</dbReference>
<dbReference type="AlphaFoldDB" id="A0A377GEE8"/>
<comment type="similarity">
    <text evidence="4">Belongs to the GreA/GreB family. GreB subfamily.</text>
</comment>
<dbReference type="InterPro" id="IPR022691">
    <property type="entry name" value="Tscrpt_elong_fac_GreA/B_N"/>
</dbReference>
<feature type="domain" description="Transcription elongation factor GreA/GreB C-terminal" evidence="5">
    <location>
        <begin position="108"/>
        <end position="179"/>
    </location>
</feature>
<dbReference type="GO" id="GO:0006354">
    <property type="term" value="P:DNA-templated transcription elongation"/>
    <property type="evidence" value="ECO:0007669"/>
    <property type="project" value="TreeGrafter"/>
</dbReference>
<dbReference type="Pfam" id="PF03449">
    <property type="entry name" value="GreA_GreB_N"/>
    <property type="match status" value="1"/>
</dbReference>
<dbReference type="FunFam" id="1.10.287.180:FF:000001">
    <property type="entry name" value="Transcription elongation factor GreA"/>
    <property type="match status" value="1"/>
</dbReference>
<dbReference type="PANTHER" id="PTHR30437">
    <property type="entry name" value="TRANSCRIPTION ELONGATION FACTOR GREA"/>
    <property type="match status" value="1"/>
</dbReference>
<dbReference type="InterPro" id="IPR036953">
    <property type="entry name" value="GreA/GreB_C_sf"/>
</dbReference>
<dbReference type="SUPFAM" id="SSF54534">
    <property type="entry name" value="FKBP-like"/>
    <property type="match status" value="1"/>
</dbReference>
<gene>
    <name evidence="4 7" type="primary">greB</name>
    <name evidence="7" type="ORF">NCTC11370_03041</name>
</gene>
<evidence type="ECO:0000259" key="5">
    <source>
        <dbReference type="Pfam" id="PF01272"/>
    </source>
</evidence>
<dbReference type="InterPro" id="IPR028624">
    <property type="entry name" value="Tscrpt_elong_fac_GreA/B"/>
</dbReference>
<dbReference type="PIRSF" id="PIRSF006092">
    <property type="entry name" value="GreA_GreB"/>
    <property type="match status" value="1"/>
</dbReference>
<dbReference type="NCBIfam" id="NF002506">
    <property type="entry name" value="PRK01885.1"/>
    <property type="match status" value="1"/>
</dbReference>
<dbReference type="HAMAP" id="MF_00105">
    <property type="entry name" value="GreA_GreB"/>
    <property type="match status" value="1"/>
</dbReference>
<dbReference type="NCBIfam" id="TIGR01461">
    <property type="entry name" value="greB"/>
    <property type="match status" value="1"/>
</dbReference>
<dbReference type="Proteomes" id="UP000254554">
    <property type="component" value="Unassembled WGS sequence"/>
</dbReference>
<evidence type="ECO:0000313" key="7">
    <source>
        <dbReference type="EMBL" id="STO22939.1"/>
    </source>
</evidence>
<evidence type="ECO:0000259" key="6">
    <source>
        <dbReference type="Pfam" id="PF03449"/>
    </source>
</evidence>
<evidence type="ECO:0000256" key="2">
    <source>
        <dbReference type="ARBA" id="ARBA00023125"/>
    </source>
</evidence>
<dbReference type="STRING" id="1094715.GCA_000236165_03027"/>
<dbReference type="GeneID" id="93293922"/>
<dbReference type="GO" id="GO:0070063">
    <property type="term" value="F:RNA polymerase binding"/>
    <property type="evidence" value="ECO:0007669"/>
    <property type="project" value="InterPro"/>
</dbReference>
<evidence type="ECO:0000256" key="4">
    <source>
        <dbReference type="HAMAP-Rule" id="MF_00930"/>
    </source>
</evidence>
<keyword evidence="1 4" id="KW-0805">Transcription regulation</keyword>
<evidence type="ECO:0000313" key="8">
    <source>
        <dbReference type="Proteomes" id="UP000254554"/>
    </source>
</evidence>
<sequence length="181" mass="20496">MSKAFTKEDDEYSEPERPELKLPGIKNYMTPNGFAMLQAELRNLVSNERPEIVKVVSWAASNGDRSENGDYIYGKKRLREIDRRIRYLTKRLESAEIVDPKLQVGLTQVFFGATVQYVDENGEAHRVKIVGLDEADINAGKISWISPLAKTLLKARVGDDVTLRIGDEKRALTVTHISYEV</sequence>
<feature type="domain" description="Transcription elongation factor GreA/GreB N-terminal" evidence="6">
    <location>
        <begin position="27"/>
        <end position="97"/>
    </location>
</feature>
<name>A0A377GEE8_9GAMM</name>
<evidence type="ECO:0000256" key="1">
    <source>
        <dbReference type="ARBA" id="ARBA00023015"/>
    </source>
</evidence>
<evidence type="ECO:0000256" key="3">
    <source>
        <dbReference type="ARBA" id="ARBA00023163"/>
    </source>
</evidence>
<dbReference type="GO" id="GO:0032784">
    <property type="term" value="P:regulation of DNA-templated transcription elongation"/>
    <property type="evidence" value="ECO:0007669"/>
    <property type="project" value="UniProtKB-UniRule"/>
</dbReference>
<reference evidence="7 8" key="1">
    <citation type="submission" date="2018-06" db="EMBL/GenBank/DDBJ databases">
        <authorList>
            <consortium name="Pathogen Informatics"/>
            <person name="Doyle S."/>
        </authorList>
    </citation>
    <scope>NUCLEOTIDE SEQUENCE [LARGE SCALE GENOMIC DNA]</scope>
    <source>
        <strain evidence="7 8">NCTC11370</strain>
    </source>
</reference>
<dbReference type="InterPro" id="IPR018151">
    <property type="entry name" value="TF_GreA/GreB_CS"/>
</dbReference>
<dbReference type="OrthoDB" id="5511940at2"/>
<keyword evidence="2 4" id="KW-0238">DNA-binding</keyword>
<dbReference type="EMBL" id="UGGT01000001">
    <property type="protein sequence ID" value="STO22939.1"/>
    <property type="molecule type" value="Genomic_DNA"/>
</dbReference>
<keyword evidence="8" id="KW-1185">Reference proteome</keyword>
<accession>A0A377GEE8</accession>
<dbReference type="RefSeq" id="WP_010655057.1">
    <property type="nucleotide sequence ID" value="NZ_JAPHOO010000002.1"/>
</dbReference>
<comment type="function">
    <text evidence="4">Necessary for efficient RNA polymerase transcription elongation past template-encoded arresting sites. The arresting sites in DNA have the property of trapping a certain fraction of elongating RNA polymerases that pass through, resulting in locked ternary complexes. Cleavage of the nascent transcript by cleavage factors such as GreA or GreB allows the resumption of elongation from the new 3'terminus. GreB releases sequences of up to 9 nucleotides in length.</text>
</comment>
<dbReference type="InterPro" id="IPR023459">
    <property type="entry name" value="Tscrpt_elong_fac_GreA/B_fam"/>
</dbReference>
<dbReference type="PROSITE" id="PS00829">
    <property type="entry name" value="GREAB_1"/>
    <property type="match status" value="1"/>
</dbReference>
<dbReference type="InterPro" id="IPR036805">
    <property type="entry name" value="Tscrpt_elong_fac_GreA/B_N_sf"/>
</dbReference>
<dbReference type="Gene3D" id="1.10.287.180">
    <property type="entry name" value="Transcription elongation factor, GreA/GreB, N-terminal domain"/>
    <property type="match status" value="1"/>
</dbReference>
<dbReference type="PANTHER" id="PTHR30437:SF6">
    <property type="entry name" value="TRANSCRIPTION ELONGATION FACTOR GREB"/>
    <property type="match status" value="1"/>
</dbReference>
<dbReference type="SUPFAM" id="SSF46557">
    <property type="entry name" value="GreA transcript cleavage protein, N-terminal domain"/>
    <property type="match status" value="1"/>
</dbReference>
<dbReference type="Gene3D" id="3.10.50.30">
    <property type="entry name" value="Transcription elongation factor, GreA/GreB, C-terminal domain"/>
    <property type="match status" value="1"/>
</dbReference>
<dbReference type="GO" id="GO:0003677">
    <property type="term" value="F:DNA binding"/>
    <property type="evidence" value="ECO:0007669"/>
    <property type="project" value="UniProtKB-UniRule"/>
</dbReference>
<organism evidence="7 8">
    <name type="scientific">Fluoribacter dumoffii</name>
    <dbReference type="NCBI Taxonomy" id="463"/>
    <lineage>
        <taxon>Bacteria</taxon>
        <taxon>Pseudomonadati</taxon>
        <taxon>Pseudomonadota</taxon>
        <taxon>Gammaproteobacteria</taxon>
        <taxon>Legionellales</taxon>
        <taxon>Legionellaceae</taxon>
        <taxon>Fluoribacter</taxon>
    </lineage>
</organism>
<dbReference type="Pfam" id="PF01272">
    <property type="entry name" value="GreA_GreB"/>
    <property type="match status" value="1"/>
</dbReference>
<proteinExistence type="inferred from homology"/>
<protein>
    <recommendedName>
        <fullName evidence="4">Transcription elongation factor GreB</fullName>
    </recommendedName>
    <alternativeName>
        <fullName evidence="4">Transcript cleavage factor GreB</fullName>
    </alternativeName>
</protein>
<keyword evidence="3 4" id="KW-0804">Transcription</keyword>